<keyword evidence="5" id="KW-1185">Reference proteome</keyword>
<evidence type="ECO:0000313" key="5">
    <source>
        <dbReference type="Proteomes" id="UP000257109"/>
    </source>
</evidence>
<dbReference type="OrthoDB" id="431557at2759"/>
<dbReference type="AlphaFoldDB" id="A0A371HFH3"/>
<comment type="similarity">
    <text evidence="1">Belongs to the remorin family.</text>
</comment>
<comment type="caution">
    <text evidence="4">The sequence shown here is derived from an EMBL/GenBank/DDBJ whole genome shotgun (WGS) entry which is preliminary data.</text>
</comment>
<accession>A0A371HFH3</accession>
<dbReference type="EMBL" id="QJKJ01002746">
    <property type="protein sequence ID" value="RDY01538.1"/>
    <property type="molecule type" value="Genomic_DNA"/>
</dbReference>
<feature type="non-terminal residue" evidence="4">
    <location>
        <position position="1"/>
    </location>
</feature>
<evidence type="ECO:0000313" key="4">
    <source>
        <dbReference type="EMBL" id="RDY01538.1"/>
    </source>
</evidence>
<evidence type="ECO:0000259" key="3">
    <source>
        <dbReference type="Pfam" id="PF03763"/>
    </source>
</evidence>
<evidence type="ECO:0000256" key="2">
    <source>
        <dbReference type="SAM" id="MobiDB-lite"/>
    </source>
</evidence>
<dbReference type="PANTHER" id="PTHR31471:SF3">
    <property type="entry name" value="OS11G0616300 PROTEIN"/>
    <property type="match status" value="1"/>
</dbReference>
<sequence>MDLPSHKFFQTRSALPPHGEALSETKMSMYGKCKDNPFADSFPDPLCTLNLKETSEFVKSLPMTNGENRGHSVSQQRKLLEAPSTPGRPLFSFTSALPRKTFPSKWDDAEKWLMSTSCHDSPAHNNTTLKASDSSKITTRQQCDDGFKHQMEAFSEKSRVTEERVSKAIPTFHWSPSLDHHRSTLGAFHAAADIVLKGGITLLTSTFDFIPPFPCLLYFSPIYPFTHLNCNADKFTDIIEPNLRYSEPAKEGFLFRNQAGGAMQDACTEVIQHRDVGTEMTPLGSSTTSRCHTPVKISSPPRHNTPASRSGPLALATTVSTLDVIQLEECHFSKLNLGTQYDVVTSSWSSSEEEEKEVSKSLRHNASHEADSDCIAAAWEQEEKTKCCLRYQREEAKILAWINLQNAKAEAQSRKLEVKVQKMRSKLEEKLMKRLSVVHRKAEEWRAEARQQHLEQIQKATEQAQKMLHKHNSQFSKPTSCGCFPCNNNHH</sequence>
<dbReference type="InterPro" id="IPR005516">
    <property type="entry name" value="Remorin_C"/>
</dbReference>
<dbReference type="STRING" id="157652.A0A371HFH3"/>
<protein>
    <recommendedName>
        <fullName evidence="3">Remorin C-terminal domain-containing protein</fullName>
    </recommendedName>
</protein>
<proteinExistence type="inferred from homology"/>
<reference evidence="4" key="1">
    <citation type="submission" date="2018-05" db="EMBL/GenBank/DDBJ databases">
        <title>Draft genome of Mucuna pruriens seed.</title>
        <authorList>
            <person name="Nnadi N.E."/>
            <person name="Vos R."/>
            <person name="Hasami M.H."/>
            <person name="Devisetty U.K."/>
            <person name="Aguiy J.C."/>
        </authorList>
    </citation>
    <scope>NUCLEOTIDE SEQUENCE [LARGE SCALE GENOMIC DNA]</scope>
    <source>
        <strain evidence="4">JCA_2017</strain>
    </source>
</reference>
<organism evidence="4 5">
    <name type="scientific">Mucuna pruriens</name>
    <name type="common">Velvet bean</name>
    <name type="synonym">Dolichos pruriens</name>
    <dbReference type="NCBI Taxonomy" id="157652"/>
    <lineage>
        <taxon>Eukaryota</taxon>
        <taxon>Viridiplantae</taxon>
        <taxon>Streptophyta</taxon>
        <taxon>Embryophyta</taxon>
        <taxon>Tracheophyta</taxon>
        <taxon>Spermatophyta</taxon>
        <taxon>Magnoliopsida</taxon>
        <taxon>eudicotyledons</taxon>
        <taxon>Gunneridae</taxon>
        <taxon>Pentapetalae</taxon>
        <taxon>rosids</taxon>
        <taxon>fabids</taxon>
        <taxon>Fabales</taxon>
        <taxon>Fabaceae</taxon>
        <taxon>Papilionoideae</taxon>
        <taxon>50 kb inversion clade</taxon>
        <taxon>NPAAA clade</taxon>
        <taxon>indigoferoid/millettioid clade</taxon>
        <taxon>Phaseoleae</taxon>
        <taxon>Mucuna</taxon>
    </lineage>
</organism>
<dbReference type="Proteomes" id="UP000257109">
    <property type="component" value="Unassembled WGS sequence"/>
</dbReference>
<dbReference type="Pfam" id="PF03763">
    <property type="entry name" value="Remorin_C"/>
    <property type="match status" value="1"/>
</dbReference>
<gene>
    <name evidence="4" type="ORF">CR513_15117</name>
</gene>
<dbReference type="CDD" id="cd22249">
    <property type="entry name" value="UDM1_RNF168_RNF169-like"/>
    <property type="match status" value="1"/>
</dbReference>
<evidence type="ECO:0000256" key="1">
    <source>
        <dbReference type="ARBA" id="ARBA00005711"/>
    </source>
</evidence>
<feature type="domain" description="Remorin C-terminal" evidence="3">
    <location>
        <begin position="376"/>
        <end position="471"/>
    </location>
</feature>
<feature type="region of interest" description="Disordered" evidence="2">
    <location>
        <begin position="279"/>
        <end position="311"/>
    </location>
</feature>
<dbReference type="PANTHER" id="PTHR31471">
    <property type="entry name" value="OS02G0116800 PROTEIN"/>
    <property type="match status" value="1"/>
</dbReference>
<name>A0A371HFH3_MUCPR</name>